<proteinExistence type="inferred from homology"/>
<evidence type="ECO:0000256" key="2">
    <source>
        <dbReference type="ARBA" id="ARBA00023604"/>
    </source>
</evidence>
<reference evidence="3" key="2">
    <citation type="journal article" date="2022" name="Microb. Genom.">
        <title>A chromosome-scale genome assembly of the tomato pathogen Cladosporium fulvum reveals a compartmentalized genome architecture and the presence of a dispensable chromosome.</title>
        <authorList>
            <person name="Zaccaron A.Z."/>
            <person name="Chen L.H."/>
            <person name="Samaras A."/>
            <person name="Stergiopoulos I."/>
        </authorList>
    </citation>
    <scope>NUCLEOTIDE SEQUENCE</scope>
    <source>
        <strain evidence="3">Race5_Kim</strain>
    </source>
</reference>
<organism evidence="3 4">
    <name type="scientific">Passalora fulva</name>
    <name type="common">Tomato leaf mold</name>
    <name type="synonym">Cladosporium fulvum</name>
    <dbReference type="NCBI Taxonomy" id="5499"/>
    <lineage>
        <taxon>Eukaryota</taxon>
        <taxon>Fungi</taxon>
        <taxon>Dikarya</taxon>
        <taxon>Ascomycota</taxon>
        <taxon>Pezizomycotina</taxon>
        <taxon>Dothideomycetes</taxon>
        <taxon>Dothideomycetidae</taxon>
        <taxon>Mycosphaerellales</taxon>
        <taxon>Mycosphaerellaceae</taxon>
        <taxon>Fulvia</taxon>
    </lineage>
</organism>
<dbReference type="NCBIfam" id="NF041278">
    <property type="entry name" value="CmcJ_NvfI_EfuI"/>
    <property type="match status" value="1"/>
</dbReference>
<dbReference type="EMBL" id="CP090172">
    <property type="protein sequence ID" value="UJO22527.1"/>
    <property type="molecule type" value="Genomic_DNA"/>
</dbReference>
<dbReference type="RefSeq" id="XP_047766893.1">
    <property type="nucleotide sequence ID" value="XM_047911371.1"/>
</dbReference>
<reference evidence="3" key="1">
    <citation type="submission" date="2021-12" db="EMBL/GenBank/DDBJ databases">
        <authorList>
            <person name="Zaccaron A."/>
            <person name="Stergiopoulos I."/>
        </authorList>
    </citation>
    <scope>NUCLEOTIDE SEQUENCE</scope>
    <source>
        <strain evidence="3">Race5_Kim</strain>
    </source>
</reference>
<dbReference type="GeneID" id="71992101"/>
<dbReference type="GO" id="GO:0016491">
    <property type="term" value="F:oxidoreductase activity"/>
    <property type="evidence" value="ECO:0007669"/>
    <property type="project" value="UniProtKB-KW"/>
</dbReference>
<dbReference type="PANTHER" id="PTHR34598:SF3">
    <property type="entry name" value="OXIDOREDUCTASE AN1597"/>
    <property type="match status" value="1"/>
</dbReference>
<evidence type="ECO:0000256" key="1">
    <source>
        <dbReference type="ARBA" id="ARBA00023002"/>
    </source>
</evidence>
<comment type="similarity">
    <text evidence="2">Belongs to the asaB hydroxylase/desaturase family.</text>
</comment>
<sequence length="301" mass="34518">MENETLSRPTSFPSSEYPIVQTDIVFLAKEKLYETVKPYSVRYRAKQIPPSNIIPHHVNIQVRDVRTSLDQLSLDRNGFEVHDFHTTLAYEDFDDKDRLEDVYLAEIRAHLLSSLKAKNVITLNYTLRKRHASFPISTGLPYEHGQPVLFAHIDSTYEDVKKLLEELYPTCFQDIQRGRYQVITAWKPLHGPVRDWPLAVCDTASVNYDEDITHADVVKQARVSENCLVHHHPAQKWCYIGDQAESGLLLIKSMDSNPSHANACPHTAFPIPSEPASRPRESKDVKTIVMYADMDYPDVEM</sequence>
<gene>
    <name evidence="3" type="ORF">CLAFUR5_12223</name>
</gene>
<accession>A0A9Q8UU82</accession>
<dbReference type="InterPro" id="IPR044053">
    <property type="entry name" value="AsaB-like"/>
</dbReference>
<keyword evidence="4" id="KW-1185">Reference proteome</keyword>
<dbReference type="PANTHER" id="PTHR34598">
    <property type="entry name" value="BLL6449 PROTEIN"/>
    <property type="match status" value="1"/>
</dbReference>
<keyword evidence="1" id="KW-0560">Oxidoreductase</keyword>
<evidence type="ECO:0000313" key="4">
    <source>
        <dbReference type="Proteomes" id="UP000756132"/>
    </source>
</evidence>
<dbReference type="AlphaFoldDB" id="A0A9Q8UU82"/>
<dbReference type="Proteomes" id="UP000756132">
    <property type="component" value="Chromosome 10"/>
</dbReference>
<evidence type="ECO:0000313" key="3">
    <source>
        <dbReference type="EMBL" id="UJO22527.1"/>
    </source>
</evidence>
<protein>
    <submittedName>
        <fullName evidence="3">Oxidoreductase</fullName>
    </submittedName>
</protein>
<dbReference type="KEGG" id="ffu:CLAFUR5_12223"/>
<dbReference type="OrthoDB" id="412788at2759"/>
<name>A0A9Q8UU82_PASFU</name>